<feature type="domain" description="DOG1" evidence="2">
    <location>
        <begin position="10"/>
        <end position="262"/>
    </location>
</feature>
<feature type="region of interest" description="Disordered" evidence="1">
    <location>
        <begin position="183"/>
        <end position="205"/>
    </location>
</feature>
<evidence type="ECO:0000313" key="3">
    <source>
        <dbReference type="EMBL" id="CAI9269016.1"/>
    </source>
</evidence>
<keyword evidence="4" id="KW-1185">Reference proteome</keyword>
<dbReference type="GO" id="GO:0006351">
    <property type="term" value="P:DNA-templated transcription"/>
    <property type="evidence" value="ECO:0007669"/>
    <property type="project" value="InterPro"/>
</dbReference>
<dbReference type="GO" id="GO:0043565">
    <property type="term" value="F:sequence-specific DNA binding"/>
    <property type="evidence" value="ECO:0007669"/>
    <property type="project" value="InterPro"/>
</dbReference>
<dbReference type="PANTHER" id="PTHR46354">
    <property type="entry name" value="DOG1 DOMAIN-CONTAINING PROTEIN"/>
    <property type="match status" value="1"/>
</dbReference>
<dbReference type="PROSITE" id="PS51806">
    <property type="entry name" value="DOG1"/>
    <property type="match status" value="1"/>
</dbReference>
<dbReference type="Proteomes" id="UP001177003">
    <property type="component" value="Chromosome 1"/>
</dbReference>
<evidence type="ECO:0000259" key="2">
    <source>
        <dbReference type="PROSITE" id="PS51806"/>
    </source>
</evidence>
<gene>
    <name evidence="3" type="ORF">LSALG_LOCUS9410</name>
</gene>
<accession>A0AA35V8R9</accession>
<evidence type="ECO:0000313" key="4">
    <source>
        <dbReference type="Proteomes" id="UP001177003"/>
    </source>
</evidence>
<dbReference type="EMBL" id="OX465077">
    <property type="protein sequence ID" value="CAI9269016.1"/>
    <property type="molecule type" value="Genomic_DNA"/>
</dbReference>
<dbReference type="InterPro" id="IPR025422">
    <property type="entry name" value="TGA_domain"/>
</dbReference>
<dbReference type="Pfam" id="PF14144">
    <property type="entry name" value="DOG1"/>
    <property type="match status" value="1"/>
</dbReference>
<dbReference type="AlphaFoldDB" id="A0AA35V8R9"/>
<sequence length="262" mass="30067">MTTSEETTHRQPFHKFFDCWLRELNTNLEQLVSAANLHHDDNHHHIEDDSGSFSLIDKTIGHYEEYYKAKSNGAKEDVLSMFMPPWLTTLEDSFLWIGGWRPTTAVHLLYSKSGIQLEARLADLVPELNCMDLGDLTSNQMKGIDELQKKIIREERVISEKMASVQESAADTRMVDLSNMESEMIRNNEDDGRKDSDEKVESELEGKNDKLVEMLRMADGLRMETLKSVVEILTPLQAVYFLIAAAELHLRLHDWGQKKDAT</sequence>
<proteinExistence type="predicted"/>
<dbReference type="InterPro" id="IPR051886">
    <property type="entry name" value="Seed_Dev/Stress_Resp_Reg"/>
</dbReference>
<dbReference type="PANTHER" id="PTHR46354:SF22">
    <property type="entry name" value="TRANSCRIPTION FACTOR TGA LIKE DOMAIN-CONTAINING PROTEIN-RELATED"/>
    <property type="match status" value="1"/>
</dbReference>
<evidence type="ECO:0000256" key="1">
    <source>
        <dbReference type="SAM" id="MobiDB-lite"/>
    </source>
</evidence>
<name>A0AA35V8R9_LACSI</name>
<organism evidence="3 4">
    <name type="scientific">Lactuca saligna</name>
    <name type="common">Willowleaf lettuce</name>
    <dbReference type="NCBI Taxonomy" id="75948"/>
    <lineage>
        <taxon>Eukaryota</taxon>
        <taxon>Viridiplantae</taxon>
        <taxon>Streptophyta</taxon>
        <taxon>Embryophyta</taxon>
        <taxon>Tracheophyta</taxon>
        <taxon>Spermatophyta</taxon>
        <taxon>Magnoliopsida</taxon>
        <taxon>eudicotyledons</taxon>
        <taxon>Gunneridae</taxon>
        <taxon>Pentapetalae</taxon>
        <taxon>asterids</taxon>
        <taxon>campanulids</taxon>
        <taxon>Asterales</taxon>
        <taxon>Asteraceae</taxon>
        <taxon>Cichorioideae</taxon>
        <taxon>Cichorieae</taxon>
        <taxon>Lactucinae</taxon>
        <taxon>Lactuca</taxon>
    </lineage>
</organism>
<reference evidence="3" key="1">
    <citation type="submission" date="2023-04" db="EMBL/GenBank/DDBJ databases">
        <authorList>
            <person name="Vijverberg K."/>
            <person name="Xiong W."/>
            <person name="Schranz E."/>
        </authorList>
    </citation>
    <scope>NUCLEOTIDE SEQUENCE</scope>
</reference>
<protein>
    <recommendedName>
        <fullName evidence="2">DOG1 domain-containing protein</fullName>
    </recommendedName>
</protein>